<name>A0A154M496_9PSEU</name>
<comment type="caution">
    <text evidence="2">The sequence shown here is derived from an EMBL/GenBank/DDBJ whole genome shotgun (WGS) entry which is preliminary data.</text>
</comment>
<keyword evidence="5" id="KW-1185">Reference proteome</keyword>
<evidence type="ECO:0000313" key="4">
    <source>
        <dbReference type="Proteomes" id="UP000076321"/>
    </source>
</evidence>
<accession>A0A154M496</accession>
<proteinExistence type="predicted"/>
<dbReference type="OrthoDB" id="4190452at2"/>
<evidence type="ECO:0000313" key="3">
    <source>
        <dbReference type="EMBL" id="OKA07626.1"/>
    </source>
</evidence>
<sequence length="143" mass="15347">MTTSIPAPAEAGLDLTTRLNAYLEDVASALGIRMEACTADLTGPVTASMRLNWRLPGFPERDVDLLWHEEHGWSAGVATHAGDDHHVVVGYLGGRTVAPQPRRVARFAETLRTGDHQDCWPGPPTLRTAGGPTALAKELSAWA</sequence>
<dbReference type="Proteomes" id="UP000076321">
    <property type="component" value="Unassembled WGS sequence"/>
</dbReference>
<dbReference type="EMBL" id="LQCI01000052">
    <property type="protein sequence ID" value="KZB79445.1"/>
    <property type="molecule type" value="Genomic_DNA"/>
</dbReference>
<evidence type="ECO:0000313" key="5">
    <source>
        <dbReference type="Proteomes" id="UP000186883"/>
    </source>
</evidence>
<dbReference type="RefSeq" id="WP_061980788.1">
    <property type="nucleotide sequence ID" value="NZ_FOPQ01000002.1"/>
</dbReference>
<dbReference type="EMBL" id="LOBU02000013">
    <property type="protein sequence ID" value="OKA07626.1"/>
    <property type="molecule type" value="Genomic_DNA"/>
</dbReference>
<protein>
    <recommendedName>
        <fullName evidence="1">DUF6292 domain-containing protein</fullName>
    </recommendedName>
</protein>
<reference evidence="3 5" key="2">
    <citation type="submission" date="2016-11" db="EMBL/GenBank/DDBJ databases">
        <title>Genome sequencing of Amycolatopsis regifaucium.</title>
        <authorList>
            <person name="Mayilraj S."/>
            <person name="Kaur N."/>
        </authorList>
    </citation>
    <scope>NUCLEOTIDE SEQUENCE [LARGE SCALE GENOMIC DNA]</scope>
    <source>
        <strain evidence="3 5">GY080</strain>
    </source>
</reference>
<dbReference type="Pfam" id="PF19809">
    <property type="entry name" value="DUF6292"/>
    <property type="match status" value="1"/>
</dbReference>
<gene>
    <name evidence="3" type="ORF">ATP06_0217555</name>
    <name evidence="2" type="ORF">AVL48_17870</name>
</gene>
<feature type="domain" description="DUF6292" evidence="1">
    <location>
        <begin position="22"/>
        <end position="109"/>
    </location>
</feature>
<dbReference type="InterPro" id="IPR046259">
    <property type="entry name" value="DUF6292"/>
</dbReference>
<dbReference type="Proteomes" id="UP000186883">
    <property type="component" value="Unassembled WGS sequence"/>
</dbReference>
<reference evidence="2 4" key="1">
    <citation type="submission" date="2015-12" db="EMBL/GenBank/DDBJ databases">
        <title>Amycolatopsis regifaucium genome sequencing and assembly.</title>
        <authorList>
            <person name="Mayilraj S."/>
        </authorList>
    </citation>
    <scope>NUCLEOTIDE SEQUENCE [LARGE SCALE GENOMIC DNA]</scope>
    <source>
        <strain evidence="2 4">GY080</strain>
    </source>
</reference>
<evidence type="ECO:0000313" key="2">
    <source>
        <dbReference type="EMBL" id="KZB79445.1"/>
    </source>
</evidence>
<evidence type="ECO:0000259" key="1">
    <source>
        <dbReference type="Pfam" id="PF19809"/>
    </source>
</evidence>
<organism evidence="2 4">
    <name type="scientific">Amycolatopsis regifaucium</name>
    <dbReference type="NCBI Taxonomy" id="546365"/>
    <lineage>
        <taxon>Bacteria</taxon>
        <taxon>Bacillati</taxon>
        <taxon>Actinomycetota</taxon>
        <taxon>Actinomycetes</taxon>
        <taxon>Pseudonocardiales</taxon>
        <taxon>Pseudonocardiaceae</taxon>
        <taxon>Amycolatopsis</taxon>
    </lineage>
</organism>
<dbReference type="AlphaFoldDB" id="A0A154M496"/>